<keyword evidence="4" id="KW-0067">ATP-binding</keyword>
<organism evidence="8 9">
    <name type="scientific">Nitzschia inconspicua</name>
    <dbReference type="NCBI Taxonomy" id="303405"/>
    <lineage>
        <taxon>Eukaryota</taxon>
        <taxon>Sar</taxon>
        <taxon>Stramenopiles</taxon>
        <taxon>Ochrophyta</taxon>
        <taxon>Bacillariophyta</taxon>
        <taxon>Bacillariophyceae</taxon>
        <taxon>Bacillariophycidae</taxon>
        <taxon>Bacillariales</taxon>
        <taxon>Bacillariaceae</taxon>
        <taxon>Nitzschia</taxon>
    </lineage>
</organism>
<dbReference type="EMBL" id="JAGRRH010000004">
    <property type="protein sequence ID" value="KAG7371233.1"/>
    <property type="molecule type" value="Genomic_DNA"/>
</dbReference>
<evidence type="ECO:0000256" key="5">
    <source>
        <dbReference type="SAM" id="MobiDB-lite"/>
    </source>
</evidence>
<evidence type="ECO:0000256" key="4">
    <source>
        <dbReference type="ARBA" id="ARBA00022840"/>
    </source>
</evidence>
<dbReference type="GO" id="GO:0004386">
    <property type="term" value="F:helicase activity"/>
    <property type="evidence" value="ECO:0007669"/>
    <property type="project" value="UniProtKB-KW"/>
</dbReference>
<dbReference type="PANTHER" id="PTHR10887">
    <property type="entry name" value="DNA2/NAM7 HELICASE FAMILY"/>
    <property type="match status" value="1"/>
</dbReference>
<evidence type="ECO:0000259" key="7">
    <source>
        <dbReference type="Pfam" id="PF13087"/>
    </source>
</evidence>
<dbReference type="GO" id="GO:0005524">
    <property type="term" value="F:ATP binding"/>
    <property type="evidence" value="ECO:0007669"/>
    <property type="project" value="UniProtKB-KW"/>
</dbReference>
<reference evidence="8" key="2">
    <citation type="submission" date="2021-04" db="EMBL/GenBank/DDBJ databases">
        <authorList>
            <person name="Podell S."/>
        </authorList>
    </citation>
    <scope>NUCLEOTIDE SEQUENCE</scope>
    <source>
        <strain evidence="8">Hildebrandi</strain>
    </source>
</reference>
<gene>
    <name evidence="8" type="ORF">IV203_019803</name>
</gene>
<dbReference type="GO" id="GO:0005694">
    <property type="term" value="C:chromosome"/>
    <property type="evidence" value="ECO:0007669"/>
    <property type="project" value="UniProtKB-ARBA"/>
</dbReference>
<keyword evidence="3 8" id="KW-0347">Helicase</keyword>
<evidence type="ECO:0000313" key="9">
    <source>
        <dbReference type="Proteomes" id="UP000693970"/>
    </source>
</evidence>
<evidence type="ECO:0000259" key="6">
    <source>
        <dbReference type="Pfam" id="PF13086"/>
    </source>
</evidence>
<proteinExistence type="predicted"/>
<accession>A0A9K3Q4X2</accession>
<dbReference type="Pfam" id="PF13086">
    <property type="entry name" value="AAA_11"/>
    <property type="match status" value="2"/>
</dbReference>
<keyword evidence="1" id="KW-0547">Nucleotide-binding</keyword>
<keyword evidence="9" id="KW-1185">Reference proteome</keyword>
<dbReference type="Proteomes" id="UP000693970">
    <property type="component" value="Unassembled WGS sequence"/>
</dbReference>
<feature type="region of interest" description="Disordered" evidence="5">
    <location>
        <begin position="355"/>
        <end position="394"/>
    </location>
</feature>
<dbReference type="FunFam" id="3.40.50.300:FF:000326">
    <property type="entry name" value="P-loop containing nucleoside triphosphate hydrolase"/>
    <property type="match status" value="1"/>
</dbReference>
<evidence type="ECO:0000313" key="8">
    <source>
        <dbReference type="EMBL" id="KAG7371233.1"/>
    </source>
</evidence>
<protein>
    <submittedName>
        <fullName evidence="8">DNA helicase</fullName>
    </submittedName>
</protein>
<dbReference type="GO" id="GO:0016787">
    <property type="term" value="F:hydrolase activity"/>
    <property type="evidence" value="ECO:0007669"/>
    <property type="project" value="UniProtKB-KW"/>
</dbReference>
<feature type="compositionally biased region" description="Low complexity" evidence="5">
    <location>
        <begin position="142"/>
        <end position="151"/>
    </location>
</feature>
<dbReference type="InterPro" id="IPR045055">
    <property type="entry name" value="DNA2/NAM7-like"/>
</dbReference>
<feature type="region of interest" description="Disordered" evidence="5">
    <location>
        <begin position="129"/>
        <end position="170"/>
    </location>
</feature>
<name>A0A9K3Q4X2_9STRA</name>
<dbReference type="PANTHER" id="PTHR10887:SF495">
    <property type="entry name" value="HELICASE SENATAXIN ISOFORM X1-RELATED"/>
    <property type="match status" value="1"/>
</dbReference>
<sequence>MTVITTVPNTKLYSARRTWILRVTIAVLLQHNGLITTTTTSLLCCCHGLSLSSFSHFHGLSLQPQRTVTTTPSRGGGGTTAISSLTMRKQKASDRRTRRMQRGGDDSQLTQALIRDNLTTVLTRSPMAAAGGWKQRQTSFISNSSPPSASSAPPPAAPLTGGGRGRSRKRSTLYNSLSSYHNKFLQLLTAEYRAEEEEVMGRIEASLEDPLGLENAGHALYDMYAERRGNLFADEVYRLVKARDATQPELPVNTKFSNNDVVLLTLQPLGSGDIFDPKNLPTSGTAVSAEARVISTGPTYVDIVMPAGSFEANFGPAPNNEGPSGKGNEGLRLRIDRFFSEIPYKRMVDALTTMSTIPQRTEQSKLDEGGESTSKKNTKSKISNNKKMDDNANPHSNICMDEVLREAIISTHAFTEPSTPLFQDAEACDLQTISRLLAKPPMPSSITLANQVLTYIQGKKDVFQALNGPQLAAIGAALTRKLTLIQGPPGTGKTHTASVIGFGFTHQCRSISKNAKVLACAFSNVGADNLAEGFLKLGLKVVRVGKASAVSESLWGHTLDAAIQRDPDAQKALNHAATATAELMKIRKDKKRKTASGMLSERLAQEMATAAVKQSIKASNIAATKAMREADIIVATSTGAADPRLMAACGLNLDSDELLDEDGRLSKTVRKNPIIGLKKTQLSANPGRSNAPDGLPPLSLPFVIIDEACQSVEPGSLIPLTSSNSCRSLVLLGDPCQLPATVKSDSDSPLSISLMERLAGILPAPMIKMKDEHTEMDRSFIDALPVKQAKSLLHAMNTQHDSGVSYRKRFAGSLLLGVQYRMHPSIASFSSAIFYEGLLSTPAFLSQLRPFPPVLNEIMPCGNPSLGVRMINVGGKCNEMRGETNKYTRTAAAATTAISRPTPSAEASSTFQNEAEAFRVVSLIKQILQFDQQYNIHAGTKIGVVTPYNGQVQLIKSMLTRDEEFEVLTKSLSSTVEVNSVDGYQGRERDIIIFSAVRSNRRGNVGFLSDWRRLNVALTRAKSALLVVGDMETLAEGDKHWAAFLKWCQGVRCIMDDTESDDCNSL</sequence>
<dbReference type="InterPro" id="IPR041679">
    <property type="entry name" value="DNA2/NAM7-like_C"/>
</dbReference>
<keyword evidence="2" id="KW-0378">Hydrolase</keyword>
<evidence type="ECO:0000256" key="2">
    <source>
        <dbReference type="ARBA" id="ARBA00022801"/>
    </source>
</evidence>
<feature type="domain" description="DNA2/NAM7 helicase helicase" evidence="6">
    <location>
        <begin position="702"/>
        <end position="744"/>
    </location>
</feature>
<evidence type="ECO:0000256" key="1">
    <source>
        <dbReference type="ARBA" id="ARBA00022741"/>
    </source>
</evidence>
<dbReference type="CDD" id="cd18808">
    <property type="entry name" value="SF1_C_Upf1"/>
    <property type="match status" value="1"/>
</dbReference>
<feature type="region of interest" description="Disordered" evidence="5">
    <location>
        <begin position="66"/>
        <end position="108"/>
    </location>
</feature>
<dbReference type="InterPro" id="IPR047187">
    <property type="entry name" value="SF1_C_Upf1"/>
</dbReference>
<dbReference type="InterPro" id="IPR041677">
    <property type="entry name" value="DNA2/NAM7_AAA_11"/>
</dbReference>
<dbReference type="Pfam" id="PF13087">
    <property type="entry name" value="AAA_12"/>
    <property type="match status" value="1"/>
</dbReference>
<dbReference type="AlphaFoldDB" id="A0A9K3Q4X2"/>
<feature type="domain" description="DNA2/NAM7 helicase helicase" evidence="6">
    <location>
        <begin position="466"/>
        <end position="646"/>
    </location>
</feature>
<comment type="caution">
    <text evidence="8">The sequence shown here is derived from an EMBL/GenBank/DDBJ whole genome shotgun (WGS) entry which is preliminary data.</text>
</comment>
<dbReference type="OrthoDB" id="6513042at2759"/>
<evidence type="ECO:0000256" key="3">
    <source>
        <dbReference type="ARBA" id="ARBA00022806"/>
    </source>
</evidence>
<feature type="domain" description="DNA2/NAM7 helicase-like C-terminal" evidence="7">
    <location>
        <begin position="813"/>
        <end position="1031"/>
    </location>
</feature>
<reference evidence="8" key="1">
    <citation type="journal article" date="2021" name="Sci. Rep.">
        <title>Diploid genomic architecture of Nitzschia inconspicua, an elite biomass production diatom.</title>
        <authorList>
            <person name="Oliver A."/>
            <person name="Podell S."/>
            <person name="Pinowska A."/>
            <person name="Traller J.C."/>
            <person name="Smith S.R."/>
            <person name="McClure R."/>
            <person name="Beliaev A."/>
            <person name="Bohutskyi P."/>
            <person name="Hill E.A."/>
            <person name="Rabines A."/>
            <person name="Zheng H."/>
            <person name="Allen L.Z."/>
            <person name="Kuo A."/>
            <person name="Grigoriev I.V."/>
            <person name="Allen A.E."/>
            <person name="Hazlebeck D."/>
            <person name="Allen E.E."/>
        </authorList>
    </citation>
    <scope>NUCLEOTIDE SEQUENCE</scope>
    <source>
        <strain evidence="8">Hildebrandi</strain>
    </source>
</reference>